<protein>
    <submittedName>
        <fullName evidence="1">Uncharacterized protein</fullName>
    </submittedName>
</protein>
<accession>X1NSE0</accession>
<evidence type="ECO:0000313" key="1">
    <source>
        <dbReference type="EMBL" id="GAI21574.1"/>
    </source>
</evidence>
<organism evidence="1">
    <name type="scientific">marine sediment metagenome</name>
    <dbReference type="NCBI Taxonomy" id="412755"/>
    <lineage>
        <taxon>unclassified sequences</taxon>
        <taxon>metagenomes</taxon>
        <taxon>ecological metagenomes</taxon>
    </lineage>
</organism>
<gene>
    <name evidence="1" type="ORF">S06H3_25452</name>
</gene>
<dbReference type="AlphaFoldDB" id="X1NSE0"/>
<name>X1NSE0_9ZZZZ</name>
<dbReference type="EMBL" id="BARV01014650">
    <property type="protein sequence ID" value="GAI21574.1"/>
    <property type="molecule type" value="Genomic_DNA"/>
</dbReference>
<comment type="caution">
    <text evidence="1">The sequence shown here is derived from an EMBL/GenBank/DDBJ whole genome shotgun (WGS) entry which is preliminary data.</text>
</comment>
<sequence length="175" mass="21098">MKDKAKLYLELIGRKFDDKTVERAIEIFSDKDKREDFYKFFKQLEMLYEIISPDKFLRDYINDYWRISYLYSIIRNAFAKRILLDKELMQKTSDLVKKHVYSTDISSTLPIYEIKENTLEALKKSDKSDNVKIINLRKSILKFIDDNHRQHLVKKLNLFYRVLSQGKLLKCLLKN</sequence>
<proteinExistence type="predicted"/>
<reference evidence="1" key="1">
    <citation type="journal article" date="2014" name="Front. Microbiol.">
        <title>High frequency of phylogenetically diverse reductive dehalogenase-homologous genes in deep subseafloor sedimentary metagenomes.</title>
        <authorList>
            <person name="Kawai M."/>
            <person name="Futagami T."/>
            <person name="Toyoda A."/>
            <person name="Takaki Y."/>
            <person name="Nishi S."/>
            <person name="Hori S."/>
            <person name="Arai W."/>
            <person name="Tsubouchi T."/>
            <person name="Morono Y."/>
            <person name="Uchiyama I."/>
            <person name="Ito T."/>
            <person name="Fujiyama A."/>
            <person name="Inagaki F."/>
            <person name="Takami H."/>
        </authorList>
    </citation>
    <scope>NUCLEOTIDE SEQUENCE</scope>
    <source>
        <strain evidence="1">Expedition CK06-06</strain>
    </source>
</reference>